<comment type="subcellular location">
    <subcellularLocation>
        <location evidence="1">Membrane</location>
        <topology evidence="1">Multi-pass membrane protein</topology>
    </subcellularLocation>
</comment>
<evidence type="ECO:0000256" key="5">
    <source>
        <dbReference type="ARBA" id="ARBA00023136"/>
    </source>
</evidence>
<evidence type="ECO:0000256" key="2">
    <source>
        <dbReference type="ARBA" id="ARBA00007262"/>
    </source>
</evidence>
<dbReference type="Proteomes" id="UP001465976">
    <property type="component" value="Unassembled WGS sequence"/>
</dbReference>
<keyword evidence="5 6" id="KW-0472">Membrane</keyword>
<dbReference type="EMBL" id="JBAHYK010002629">
    <property type="protein sequence ID" value="KAL0564683.1"/>
    <property type="molecule type" value="Genomic_DNA"/>
</dbReference>
<sequence>MAGLFARIAGGGLIAGGSTFLFPNAGIATLNALGFTSAGVAADSVAAGVQSFVYGGATTGLFSVCQSIGATTVLASPVGIVLATGAVTAGLVAARRRG</sequence>
<evidence type="ECO:0000256" key="1">
    <source>
        <dbReference type="ARBA" id="ARBA00004141"/>
    </source>
</evidence>
<dbReference type="Pfam" id="PF06140">
    <property type="entry name" value="Ifi-6-16"/>
    <property type="match status" value="1"/>
</dbReference>
<comment type="similarity">
    <text evidence="2">Belongs to the IFI6/IFI27 family.</text>
</comment>
<dbReference type="Gene3D" id="6.10.110.10">
    <property type="match status" value="1"/>
</dbReference>
<evidence type="ECO:0000256" key="3">
    <source>
        <dbReference type="ARBA" id="ARBA00022692"/>
    </source>
</evidence>
<comment type="caution">
    <text evidence="7">The sequence shown here is derived from an EMBL/GenBank/DDBJ whole genome shotgun (WGS) entry which is preliminary data.</text>
</comment>
<reference evidence="7 8" key="1">
    <citation type="submission" date="2024-02" db="EMBL/GenBank/DDBJ databases">
        <title>A draft genome for the cacao thread blight pathogen Marasmius crinis-equi.</title>
        <authorList>
            <person name="Cohen S.P."/>
            <person name="Baruah I.K."/>
            <person name="Amoako-Attah I."/>
            <person name="Bukari Y."/>
            <person name="Meinhardt L.W."/>
            <person name="Bailey B.A."/>
        </authorList>
    </citation>
    <scope>NUCLEOTIDE SEQUENCE [LARGE SCALE GENOMIC DNA]</scope>
    <source>
        <strain evidence="7 8">GH-76</strain>
    </source>
</reference>
<name>A0ABR3EP82_9AGAR</name>
<accession>A0ABR3EP82</accession>
<keyword evidence="4 6" id="KW-1133">Transmembrane helix</keyword>
<protein>
    <submittedName>
        <fullName evidence="7">Uncharacterized protein</fullName>
    </submittedName>
</protein>
<evidence type="ECO:0000313" key="8">
    <source>
        <dbReference type="Proteomes" id="UP001465976"/>
    </source>
</evidence>
<keyword evidence="3 6" id="KW-0812">Transmembrane</keyword>
<proteinExistence type="inferred from homology"/>
<feature type="transmembrane region" description="Helical" evidence="6">
    <location>
        <begin position="73"/>
        <end position="94"/>
    </location>
</feature>
<organism evidence="7 8">
    <name type="scientific">Marasmius crinis-equi</name>
    <dbReference type="NCBI Taxonomy" id="585013"/>
    <lineage>
        <taxon>Eukaryota</taxon>
        <taxon>Fungi</taxon>
        <taxon>Dikarya</taxon>
        <taxon>Basidiomycota</taxon>
        <taxon>Agaricomycotina</taxon>
        <taxon>Agaricomycetes</taxon>
        <taxon>Agaricomycetidae</taxon>
        <taxon>Agaricales</taxon>
        <taxon>Marasmiineae</taxon>
        <taxon>Marasmiaceae</taxon>
        <taxon>Marasmius</taxon>
    </lineage>
</organism>
<gene>
    <name evidence="7" type="ORF">V5O48_017356</name>
</gene>
<evidence type="ECO:0000256" key="4">
    <source>
        <dbReference type="ARBA" id="ARBA00022989"/>
    </source>
</evidence>
<evidence type="ECO:0000256" key="6">
    <source>
        <dbReference type="SAM" id="Phobius"/>
    </source>
</evidence>
<dbReference type="InterPro" id="IPR009311">
    <property type="entry name" value="IFI6/IFI27-like"/>
</dbReference>
<dbReference type="InterPro" id="IPR038213">
    <property type="entry name" value="IFI6/IFI27-like_sf"/>
</dbReference>
<keyword evidence="8" id="KW-1185">Reference proteome</keyword>
<evidence type="ECO:0000313" key="7">
    <source>
        <dbReference type="EMBL" id="KAL0564683.1"/>
    </source>
</evidence>